<accession>A0A0V0R3V9</accession>
<sequence length="402" mass="47347">MESNRQLITNRQEIKTHNINDEQNDSLKEFELTNIQKELMSRDELIQQITPNTKQNKIFQPISLNQIDPNDFDQDEQFESNYTTQKNKEENLVEQQMGGNIINNLEYDPQGNQVKEAIENRKKFISFNLFGTIIAILLVFLFYDYKQEVSQSAYFVYLNMSILGLLFGVVQLIQEEEKFINPMVTTLNILQLNFSMFFLLCILLMGFLWSRLYKQILDDDNKSFVYFIITLFAYPVLVSLLTKISECFIPKNMKAQMKIKQYTFMSICLKYGFILLCYKSSALISIIAIRIFCKLVRFLVYPLYVKKQLSNLMYKIGVKTKEIQNWKDLEEKQKNKQQEHTTLMQHLIFYQGTDISFTIAILGFVLVFKGVIESDIIKQLLEDNAFTNFIIFSLQHKMYSCI</sequence>
<feature type="transmembrane region" description="Helical" evidence="1">
    <location>
        <begin position="155"/>
        <end position="173"/>
    </location>
</feature>
<feature type="transmembrane region" description="Helical" evidence="1">
    <location>
        <begin position="262"/>
        <end position="281"/>
    </location>
</feature>
<proteinExistence type="predicted"/>
<gene>
    <name evidence="2" type="ORF">PPERSA_08875</name>
</gene>
<dbReference type="EMBL" id="LDAU01000054">
    <property type="protein sequence ID" value="KRX09159.1"/>
    <property type="molecule type" value="Genomic_DNA"/>
</dbReference>
<keyword evidence="1" id="KW-1133">Transmembrane helix</keyword>
<protein>
    <recommendedName>
        <fullName evidence="4">Transmembrane protein</fullName>
    </recommendedName>
</protein>
<evidence type="ECO:0000313" key="3">
    <source>
        <dbReference type="Proteomes" id="UP000054937"/>
    </source>
</evidence>
<keyword evidence="1" id="KW-0812">Transmembrane</keyword>
<dbReference type="AlphaFoldDB" id="A0A0V0R3V9"/>
<comment type="caution">
    <text evidence="2">The sequence shown here is derived from an EMBL/GenBank/DDBJ whole genome shotgun (WGS) entry which is preliminary data.</text>
</comment>
<feature type="transmembrane region" description="Helical" evidence="1">
    <location>
        <begin position="347"/>
        <end position="368"/>
    </location>
</feature>
<feature type="transmembrane region" description="Helical" evidence="1">
    <location>
        <begin position="224"/>
        <end position="241"/>
    </location>
</feature>
<reference evidence="2 3" key="1">
    <citation type="journal article" date="2015" name="Sci. Rep.">
        <title>Genome of the facultative scuticociliatosis pathogen Pseudocohnilembus persalinus provides insight into its virulence through horizontal gene transfer.</title>
        <authorList>
            <person name="Xiong J."/>
            <person name="Wang G."/>
            <person name="Cheng J."/>
            <person name="Tian M."/>
            <person name="Pan X."/>
            <person name="Warren A."/>
            <person name="Jiang C."/>
            <person name="Yuan D."/>
            <person name="Miao W."/>
        </authorList>
    </citation>
    <scope>NUCLEOTIDE SEQUENCE [LARGE SCALE GENOMIC DNA]</scope>
    <source>
        <strain evidence="2">36N120E</strain>
    </source>
</reference>
<name>A0A0V0R3V9_PSEPJ</name>
<dbReference type="Proteomes" id="UP000054937">
    <property type="component" value="Unassembled WGS sequence"/>
</dbReference>
<feature type="transmembrane region" description="Helical" evidence="1">
    <location>
        <begin position="194"/>
        <end position="212"/>
    </location>
</feature>
<keyword evidence="3" id="KW-1185">Reference proteome</keyword>
<evidence type="ECO:0000313" key="2">
    <source>
        <dbReference type="EMBL" id="KRX09159.1"/>
    </source>
</evidence>
<evidence type="ECO:0008006" key="4">
    <source>
        <dbReference type="Google" id="ProtNLM"/>
    </source>
</evidence>
<organism evidence="2 3">
    <name type="scientific">Pseudocohnilembus persalinus</name>
    <name type="common">Ciliate</name>
    <dbReference type="NCBI Taxonomy" id="266149"/>
    <lineage>
        <taxon>Eukaryota</taxon>
        <taxon>Sar</taxon>
        <taxon>Alveolata</taxon>
        <taxon>Ciliophora</taxon>
        <taxon>Intramacronucleata</taxon>
        <taxon>Oligohymenophorea</taxon>
        <taxon>Scuticociliatia</taxon>
        <taxon>Philasterida</taxon>
        <taxon>Pseudocohnilembidae</taxon>
        <taxon>Pseudocohnilembus</taxon>
    </lineage>
</organism>
<feature type="transmembrane region" description="Helical" evidence="1">
    <location>
        <begin position="124"/>
        <end position="143"/>
    </location>
</feature>
<keyword evidence="1" id="KW-0472">Membrane</keyword>
<evidence type="ECO:0000256" key="1">
    <source>
        <dbReference type="SAM" id="Phobius"/>
    </source>
</evidence>
<dbReference type="InParanoid" id="A0A0V0R3V9"/>